<keyword evidence="1" id="KW-1133">Transmembrane helix</keyword>
<feature type="transmembrane region" description="Helical" evidence="1">
    <location>
        <begin position="20"/>
        <end position="38"/>
    </location>
</feature>
<evidence type="ECO:0008006" key="4">
    <source>
        <dbReference type="Google" id="ProtNLM"/>
    </source>
</evidence>
<organism evidence="2 3">
    <name type="scientific">Labrys wisconsinensis</name>
    <dbReference type="NCBI Taxonomy" id="425677"/>
    <lineage>
        <taxon>Bacteria</taxon>
        <taxon>Pseudomonadati</taxon>
        <taxon>Pseudomonadota</taxon>
        <taxon>Alphaproteobacteria</taxon>
        <taxon>Hyphomicrobiales</taxon>
        <taxon>Xanthobacteraceae</taxon>
        <taxon>Labrys</taxon>
    </lineage>
</organism>
<dbReference type="InterPro" id="IPR011846">
    <property type="entry name" value="Cyd_oper_YbgE"/>
</dbReference>
<evidence type="ECO:0000313" key="3">
    <source>
        <dbReference type="Proteomes" id="UP001242480"/>
    </source>
</evidence>
<proteinExistence type="predicted"/>
<gene>
    <name evidence="2" type="ORF">QO011_002835</name>
</gene>
<keyword evidence="1" id="KW-0472">Membrane</keyword>
<dbReference type="Pfam" id="PF09600">
    <property type="entry name" value="Cyd_oper_YbgE"/>
    <property type="match status" value="1"/>
</dbReference>
<feature type="transmembrane region" description="Helical" evidence="1">
    <location>
        <begin position="77"/>
        <end position="96"/>
    </location>
</feature>
<feature type="transmembrane region" description="Helical" evidence="1">
    <location>
        <begin position="50"/>
        <end position="70"/>
    </location>
</feature>
<dbReference type="EMBL" id="JAUSVX010000004">
    <property type="protein sequence ID" value="MDQ0469819.1"/>
    <property type="molecule type" value="Genomic_DNA"/>
</dbReference>
<evidence type="ECO:0000313" key="2">
    <source>
        <dbReference type="EMBL" id="MDQ0469819.1"/>
    </source>
</evidence>
<name>A0ABU0J6F1_9HYPH</name>
<dbReference type="Proteomes" id="UP001242480">
    <property type="component" value="Unassembled WGS sequence"/>
</dbReference>
<reference evidence="2 3" key="1">
    <citation type="submission" date="2023-07" db="EMBL/GenBank/DDBJ databases">
        <title>Genomic Encyclopedia of Type Strains, Phase IV (KMG-IV): sequencing the most valuable type-strain genomes for metagenomic binning, comparative biology and taxonomic classification.</title>
        <authorList>
            <person name="Goeker M."/>
        </authorList>
    </citation>
    <scope>NUCLEOTIDE SEQUENCE [LARGE SCALE GENOMIC DNA]</scope>
    <source>
        <strain evidence="2 3">DSM 19619</strain>
    </source>
</reference>
<keyword evidence="1" id="KW-0812">Transmembrane</keyword>
<keyword evidence="3" id="KW-1185">Reference proteome</keyword>
<dbReference type="RefSeq" id="WP_307272914.1">
    <property type="nucleotide sequence ID" value="NZ_JAUSVX010000004.1"/>
</dbReference>
<evidence type="ECO:0000256" key="1">
    <source>
        <dbReference type="SAM" id="Phobius"/>
    </source>
</evidence>
<protein>
    <recommendedName>
        <fullName evidence="4">Cyd operon protein YbgE</fullName>
    </recommendedName>
</protein>
<sequence>MTGATDVEARPTGRPWTRALSLMAAGGVSLLLLLYPYALHGVPNGRVHAGLPLLMLGAAGLFAHGLGFAARTGPARLVLHPALAWLLFGAGAAVIAGGG</sequence>
<comment type="caution">
    <text evidence="2">The sequence shown here is derived from an EMBL/GenBank/DDBJ whole genome shotgun (WGS) entry which is preliminary data.</text>
</comment>
<accession>A0ABU0J6F1</accession>